<dbReference type="PANTHER" id="PTHR48090:SF10">
    <property type="entry name" value="GLUCOSYL-3-PHOSPHOGLYCERATE SYNTHASE"/>
    <property type="match status" value="1"/>
</dbReference>
<dbReference type="SUPFAM" id="SSF53448">
    <property type="entry name" value="Nucleotide-diphospho-sugar transferases"/>
    <property type="match status" value="1"/>
</dbReference>
<reference evidence="13" key="1">
    <citation type="submission" date="2020-02" db="EMBL/GenBank/DDBJ databases">
        <authorList>
            <person name="Meier V. D."/>
        </authorList>
    </citation>
    <scope>NUCLEOTIDE SEQUENCE</scope>
    <source>
        <strain evidence="13">AVDCRST_MAG17</strain>
    </source>
</reference>
<evidence type="ECO:0000256" key="5">
    <source>
        <dbReference type="ARBA" id="ARBA00022679"/>
    </source>
</evidence>
<dbReference type="EC" id="2.4.1.266" evidence="7"/>
<comment type="catalytic activity">
    <reaction evidence="10">
        <text>an NDP-alpha-D-glucose + (2R)-3-phosphoglycerate = (2R)-2-O-(alpha-D-glucopyranosyl)-3-phospho-glycerate + a ribonucleoside 5'-diphosphate + H(+)</text>
        <dbReference type="Rhea" id="RHEA:47244"/>
        <dbReference type="ChEBI" id="CHEBI:15378"/>
        <dbReference type="ChEBI" id="CHEBI:57930"/>
        <dbReference type="ChEBI" id="CHEBI:58272"/>
        <dbReference type="ChEBI" id="CHEBI:62600"/>
        <dbReference type="ChEBI" id="CHEBI:76533"/>
        <dbReference type="EC" id="2.4.1.266"/>
    </reaction>
    <physiologicalReaction direction="left-to-right" evidence="10">
        <dbReference type="Rhea" id="RHEA:47245"/>
    </physiologicalReaction>
</comment>
<evidence type="ECO:0000256" key="10">
    <source>
        <dbReference type="ARBA" id="ARBA00048997"/>
    </source>
</evidence>
<feature type="domain" description="Glycosyltransferase 2-like" evidence="12">
    <location>
        <begin position="50"/>
        <end position="166"/>
    </location>
</feature>
<comment type="cofactor">
    <cofactor evidence="1">
        <name>Mn(2+)</name>
        <dbReference type="ChEBI" id="CHEBI:29035"/>
    </cofactor>
</comment>
<proteinExistence type="inferred from homology"/>
<dbReference type="GO" id="GO:0016757">
    <property type="term" value="F:glycosyltransferase activity"/>
    <property type="evidence" value="ECO:0007669"/>
    <property type="project" value="UniProtKB-KW"/>
</dbReference>
<evidence type="ECO:0000256" key="8">
    <source>
        <dbReference type="ARBA" id="ARBA00040894"/>
    </source>
</evidence>
<organism evidence="13">
    <name type="scientific">uncultured Solirubrobacterales bacterium</name>
    <dbReference type="NCBI Taxonomy" id="768556"/>
    <lineage>
        <taxon>Bacteria</taxon>
        <taxon>Bacillati</taxon>
        <taxon>Actinomycetota</taxon>
        <taxon>Thermoleophilia</taxon>
        <taxon>Solirubrobacterales</taxon>
        <taxon>environmental samples</taxon>
    </lineage>
</organism>
<dbReference type="Pfam" id="PF00535">
    <property type="entry name" value="Glycos_transf_2"/>
    <property type="match status" value="1"/>
</dbReference>
<keyword evidence="5 13" id="KW-0808">Transferase</keyword>
<accession>A0A6J4T5M6</accession>
<sequence length="353" mass="37203">MTAPLFDREALDQSLLERELALAAWTASNDYPADGWELDSLLALKRETVSVILPAREVADTIGNVVAALAPFERAGLVDELVVVDAASGDATAEVASQRGATVMQESEILTAFGPAQGKGDAMWRGLAATSGEIVVYIDTDTRDFDERFLLGLLGPLFARPDVHLVKGAFRRPFKVDGAAPVADGGGRVTELVARPLLNLYAPELAGFAQPLAGETAGRRELLESIPFPVGYGIEIAMMIDVAARSGVEAMAQVDLGTRQNRHQPLRDLGAMAYAVLAAATRRFHGAAAVDDARGAGALAVHGTDAPELREISLEERPPLSTLAAGTRSDDGRFGPSAGGDPPSGRFSTSAYR</sequence>
<dbReference type="InterPro" id="IPR001173">
    <property type="entry name" value="Glyco_trans_2-like"/>
</dbReference>
<dbReference type="EMBL" id="CADCVV010000173">
    <property type="protein sequence ID" value="CAA9513827.1"/>
    <property type="molecule type" value="Genomic_DNA"/>
</dbReference>
<evidence type="ECO:0000259" key="12">
    <source>
        <dbReference type="Pfam" id="PF00535"/>
    </source>
</evidence>
<feature type="region of interest" description="Disordered" evidence="11">
    <location>
        <begin position="312"/>
        <end position="353"/>
    </location>
</feature>
<dbReference type="PANTHER" id="PTHR48090">
    <property type="entry name" value="UNDECAPRENYL-PHOSPHATE 4-DEOXY-4-FORMAMIDO-L-ARABINOSE TRANSFERASE-RELATED"/>
    <property type="match status" value="1"/>
</dbReference>
<comment type="similarity">
    <text evidence="3">Belongs to the glycosyltransferase 2 family.</text>
</comment>
<dbReference type="InterPro" id="IPR050256">
    <property type="entry name" value="Glycosyltransferase_2"/>
</dbReference>
<name>A0A6J4T5M6_9ACTN</name>
<evidence type="ECO:0000256" key="11">
    <source>
        <dbReference type="SAM" id="MobiDB-lite"/>
    </source>
</evidence>
<dbReference type="InterPro" id="IPR029044">
    <property type="entry name" value="Nucleotide-diphossugar_trans"/>
</dbReference>
<protein>
    <recommendedName>
        <fullName evidence="8">Glucosyl-3-phosphoglycerate synthase</fullName>
        <ecNumber evidence="7">2.4.1.266</ecNumber>
    </recommendedName>
</protein>
<evidence type="ECO:0000256" key="6">
    <source>
        <dbReference type="ARBA" id="ARBA00022842"/>
    </source>
</evidence>
<evidence type="ECO:0000256" key="3">
    <source>
        <dbReference type="ARBA" id="ARBA00006739"/>
    </source>
</evidence>
<evidence type="ECO:0000256" key="1">
    <source>
        <dbReference type="ARBA" id="ARBA00001936"/>
    </source>
</evidence>
<evidence type="ECO:0000256" key="4">
    <source>
        <dbReference type="ARBA" id="ARBA00022676"/>
    </source>
</evidence>
<keyword evidence="4 13" id="KW-0328">Glycosyltransferase</keyword>
<evidence type="ECO:0000256" key="2">
    <source>
        <dbReference type="ARBA" id="ARBA00001946"/>
    </source>
</evidence>
<comment type="catalytic activity">
    <reaction evidence="9">
        <text>(2R)-3-phosphoglycerate + UDP-alpha-D-glucose = (2R)-2-O-(alpha-D-glucopyranosyl)-3-phospho-glycerate + UDP + H(+)</text>
        <dbReference type="Rhea" id="RHEA:31319"/>
        <dbReference type="ChEBI" id="CHEBI:15378"/>
        <dbReference type="ChEBI" id="CHEBI:58223"/>
        <dbReference type="ChEBI" id="CHEBI:58272"/>
        <dbReference type="ChEBI" id="CHEBI:58885"/>
        <dbReference type="ChEBI" id="CHEBI:62600"/>
        <dbReference type="EC" id="2.4.1.266"/>
    </reaction>
    <physiologicalReaction direction="left-to-right" evidence="9">
        <dbReference type="Rhea" id="RHEA:31320"/>
    </physiologicalReaction>
</comment>
<comment type="cofactor">
    <cofactor evidence="2">
        <name>Mg(2+)</name>
        <dbReference type="ChEBI" id="CHEBI:18420"/>
    </cofactor>
</comment>
<keyword evidence="6" id="KW-0460">Magnesium</keyword>
<gene>
    <name evidence="13" type="ORF">AVDCRST_MAG17-2159</name>
</gene>
<evidence type="ECO:0000256" key="9">
    <source>
        <dbReference type="ARBA" id="ARBA00048689"/>
    </source>
</evidence>
<evidence type="ECO:0000256" key="7">
    <source>
        <dbReference type="ARBA" id="ARBA00039022"/>
    </source>
</evidence>
<dbReference type="NCBIfam" id="NF010496">
    <property type="entry name" value="PRK13915.1"/>
    <property type="match status" value="1"/>
</dbReference>
<dbReference type="AlphaFoldDB" id="A0A6J4T5M6"/>
<dbReference type="Gene3D" id="3.90.550.10">
    <property type="entry name" value="Spore Coat Polysaccharide Biosynthesis Protein SpsA, Chain A"/>
    <property type="match status" value="1"/>
</dbReference>
<evidence type="ECO:0000313" key="13">
    <source>
        <dbReference type="EMBL" id="CAA9513827.1"/>
    </source>
</evidence>